<organism evidence="6 7">
    <name type="scientific">Dictyobacter arantiisoli</name>
    <dbReference type="NCBI Taxonomy" id="2014874"/>
    <lineage>
        <taxon>Bacteria</taxon>
        <taxon>Bacillati</taxon>
        <taxon>Chloroflexota</taxon>
        <taxon>Ktedonobacteria</taxon>
        <taxon>Ktedonobacterales</taxon>
        <taxon>Dictyobacteraceae</taxon>
        <taxon>Dictyobacter</taxon>
    </lineage>
</organism>
<dbReference type="InterPro" id="IPR000847">
    <property type="entry name" value="LysR_HTH_N"/>
</dbReference>
<keyword evidence="4" id="KW-0804">Transcription</keyword>
<dbReference type="SUPFAM" id="SSF46785">
    <property type="entry name" value="Winged helix' DNA-binding domain"/>
    <property type="match status" value="1"/>
</dbReference>
<evidence type="ECO:0000256" key="3">
    <source>
        <dbReference type="ARBA" id="ARBA00023125"/>
    </source>
</evidence>
<gene>
    <name evidence="6" type="ORF">KDI_48910</name>
</gene>
<dbReference type="AlphaFoldDB" id="A0A5A5TIT6"/>
<evidence type="ECO:0000259" key="5">
    <source>
        <dbReference type="PROSITE" id="PS50931"/>
    </source>
</evidence>
<name>A0A5A5TIT6_9CHLR</name>
<keyword evidence="3" id="KW-0238">DNA-binding</keyword>
<dbReference type="RefSeq" id="WP_149404161.1">
    <property type="nucleotide sequence ID" value="NZ_BIXY01000105.1"/>
</dbReference>
<accession>A0A5A5TIT6</accession>
<evidence type="ECO:0000256" key="2">
    <source>
        <dbReference type="ARBA" id="ARBA00023015"/>
    </source>
</evidence>
<dbReference type="GO" id="GO:0003700">
    <property type="term" value="F:DNA-binding transcription factor activity"/>
    <property type="evidence" value="ECO:0007669"/>
    <property type="project" value="InterPro"/>
</dbReference>
<reference evidence="6 7" key="1">
    <citation type="submission" date="2019-01" db="EMBL/GenBank/DDBJ databases">
        <title>Draft genome sequence of Dictyobacter sp. Uno17.</title>
        <authorList>
            <person name="Wang C.M."/>
            <person name="Zheng Y."/>
            <person name="Sakai Y."/>
            <person name="Abe K."/>
            <person name="Yokota A."/>
            <person name="Yabe S."/>
        </authorList>
    </citation>
    <scope>NUCLEOTIDE SEQUENCE [LARGE SCALE GENOMIC DNA]</scope>
    <source>
        <strain evidence="6 7">Uno17</strain>
    </source>
</reference>
<feature type="domain" description="HTH lysR-type" evidence="5">
    <location>
        <begin position="1"/>
        <end position="58"/>
    </location>
</feature>
<dbReference type="PRINTS" id="PR00039">
    <property type="entry name" value="HTHLYSR"/>
</dbReference>
<dbReference type="InterPro" id="IPR005119">
    <property type="entry name" value="LysR_subst-bd"/>
</dbReference>
<dbReference type="FunFam" id="1.10.10.10:FF:000001">
    <property type="entry name" value="LysR family transcriptional regulator"/>
    <property type="match status" value="1"/>
</dbReference>
<keyword evidence="2" id="KW-0805">Transcription regulation</keyword>
<dbReference type="PANTHER" id="PTHR30419">
    <property type="entry name" value="HTH-TYPE TRANSCRIPTIONAL REGULATOR YBHD"/>
    <property type="match status" value="1"/>
</dbReference>
<dbReference type="InterPro" id="IPR050950">
    <property type="entry name" value="HTH-type_LysR_regulators"/>
</dbReference>
<dbReference type="Gene3D" id="3.40.190.290">
    <property type="match status" value="1"/>
</dbReference>
<dbReference type="PROSITE" id="PS50931">
    <property type="entry name" value="HTH_LYSR"/>
    <property type="match status" value="1"/>
</dbReference>
<protein>
    <submittedName>
        <fullName evidence="6">LysR family transcriptional regulator</fullName>
    </submittedName>
</protein>
<evidence type="ECO:0000256" key="1">
    <source>
        <dbReference type="ARBA" id="ARBA00009437"/>
    </source>
</evidence>
<dbReference type="GO" id="GO:0005829">
    <property type="term" value="C:cytosol"/>
    <property type="evidence" value="ECO:0007669"/>
    <property type="project" value="TreeGrafter"/>
</dbReference>
<dbReference type="SUPFAM" id="SSF53850">
    <property type="entry name" value="Periplasmic binding protein-like II"/>
    <property type="match status" value="1"/>
</dbReference>
<evidence type="ECO:0000313" key="6">
    <source>
        <dbReference type="EMBL" id="GCF11327.1"/>
    </source>
</evidence>
<evidence type="ECO:0000313" key="7">
    <source>
        <dbReference type="Proteomes" id="UP000322530"/>
    </source>
</evidence>
<evidence type="ECO:0000256" key="4">
    <source>
        <dbReference type="ARBA" id="ARBA00023163"/>
    </source>
</evidence>
<comment type="caution">
    <text evidence="6">The sequence shown here is derived from an EMBL/GenBank/DDBJ whole genome shotgun (WGS) entry which is preliminary data.</text>
</comment>
<dbReference type="Gene3D" id="1.10.10.10">
    <property type="entry name" value="Winged helix-like DNA-binding domain superfamily/Winged helix DNA-binding domain"/>
    <property type="match status" value="1"/>
</dbReference>
<dbReference type="Proteomes" id="UP000322530">
    <property type="component" value="Unassembled WGS sequence"/>
</dbReference>
<dbReference type="InterPro" id="IPR036390">
    <property type="entry name" value="WH_DNA-bd_sf"/>
</dbReference>
<dbReference type="Pfam" id="PF00126">
    <property type="entry name" value="HTH_1"/>
    <property type="match status" value="1"/>
</dbReference>
<sequence>MELRQLTYFLTAAQTQNFRKAADICLVAQPALSRQIAALEAELGVPLFRRVKQRVVLTSEGQEFATYVRGALDQLQQGQQAMARHQDGEHGTIYIGSIEPLTTAFLPTIFPIFHQRYPHIHLKVRVGRTDELLTLIEHGELDLGLIFNPSTRPEVLAVQELFRQPLQVMVAANHPLAQSGTTSVTLSQVLKEPLFLLGENSRLRRAVDRAILAQGLSVQPIVEIESLAGLKELVRQGRGITFMLPALLSSDEIEREIRLLPVADITEEFVFALVYHRFRHISQPARLFINSTMDMLAEHSIQEL</sequence>
<keyword evidence="7" id="KW-1185">Reference proteome</keyword>
<comment type="similarity">
    <text evidence="1">Belongs to the LysR transcriptional regulatory family.</text>
</comment>
<dbReference type="CDD" id="cd05466">
    <property type="entry name" value="PBP2_LTTR_substrate"/>
    <property type="match status" value="1"/>
</dbReference>
<proteinExistence type="inferred from homology"/>
<dbReference type="GO" id="GO:0003677">
    <property type="term" value="F:DNA binding"/>
    <property type="evidence" value="ECO:0007669"/>
    <property type="project" value="UniProtKB-KW"/>
</dbReference>
<dbReference type="EMBL" id="BIXY01000105">
    <property type="protein sequence ID" value="GCF11327.1"/>
    <property type="molecule type" value="Genomic_DNA"/>
</dbReference>
<dbReference type="Pfam" id="PF03466">
    <property type="entry name" value="LysR_substrate"/>
    <property type="match status" value="1"/>
</dbReference>
<dbReference type="OrthoDB" id="119203at2"/>
<dbReference type="InterPro" id="IPR036388">
    <property type="entry name" value="WH-like_DNA-bd_sf"/>
</dbReference>